<reference evidence="1" key="1">
    <citation type="submission" date="2014-11" db="EMBL/GenBank/DDBJ databases">
        <authorList>
            <person name="Amaro Gonzalez C."/>
        </authorList>
    </citation>
    <scope>NUCLEOTIDE SEQUENCE</scope>
</reference>
<evidence type="ECO:0000313" key="1">
    <source>
        <dbReference type="EMBL" id="JAH81573.1"/>
    </source>
</evidence>
<reference evidence="1" key="2">
    <citation type="journal article" date="2015" name="Fish Shellfish Immunol.">
        <title>Early steps in the European eel (Anguilla anguilla)-Vibrio vulnificus interaction in the gills: Role of the RtxA13 toxin.</title>
        <authorList>
            <person name="Callol A."/>
            <person name="Pajuelo D."/>
            <person name="Ebbesson L."/>
            <person name="Teles M."/>
            <person name="MacKenzie S."/>
            <person name="Amaro C."/>
        </authorList>
    </citation>
    <scope>NUCLEOTIDE SEQUENCE</scope>
</reference>
<protein>
    <submittedName>
        <fullName evidence="1">Uncharacterized protein</fullName>
    </submittedName>
</protein>
<name>A0A0E9VWD4_ANGAN</name>
<dbReference type="EMBL" id="GBXM01027004">
    <property type="protein sequence ID" value="JAH81573.1"/>
    <property type="molecule type" value="Transcribed_RNA"/>
</dbReference>
<accession>A0A0E9VWD4</accession>
<proteinExistence type="predicted"/>
<organism evidence="1">
    <name type="scientific">Anguilla anguilla</name>
    <name type="common">European freshwater eel</name>
    <name type="synonym">Muraena anguilla</name>
    <dbReference type="NCBI Taxonomy" id="7936"/>
    <lineage>
        <taxon>Eukaryota</taxon>
        <taxon>Metazoa</taxon>
        <taxon>Chordata</taxon>
        <taxon>Craniata</taxon>
        <taxon>Vertebrata</taxon>
        <taxon>Euteleostomi</taxon>
        <taxon>Actinopterygii</taxon>
        <taxon>Neopterygii</taxon>
        <taxon>Teleostei</taxon>
        <taxon>Anguilliformes</taxon>
        <taxon>Anguillidae</taxon>
        <taxon>Anguilla</taxon>
    </lineage>
</organism>
<sequence length="26" mass="3196">MRFERCCKNSFKIKEGNIEFDMPPKF</sequence>
<dbReference type="AlphaFoldDB" id="A0A0E9VWD4"/>